<dbReference type="CDD" id="cd02440">
    <property type="entry name" value="AdoMet_MTases"/>
    <property type="match status" value="1"/>
</dbReference>
<evidence type="ECO:0000313" key="3">
    <source>
        <dbReference type="EMBL" id="NYD56595.1"/>
    </source>
</evidence>
<name>A0A7Y9EZ12_9ACTN</name>
<protein>
    <submittedName>
        <fullName evidence="3">SAM-dependent methyltransferase</fullName>
    </submittedName>
</protein>
<dbReference type="Gene3D" id="3.40.50.150">
    <property type="entry name" value="Vaccinia Virus protein VP39"/>
    <property type="match status" value="1"/>
</dbReference>
<dbReference type="SUPFAM" id="SSF53335">
    <property type="entry name" value="S-adenosyl-L-methionine-dependent methyltransferases"/>
    <property type="match status" value="1"/>
</dbReference>
<evidence type="ECO:0000259" key="2">
    <source>
        <dbReference type="Pfam" id="PF08241"/>
    </source>
</evidence>
<dbReference type="PANTHER" id="PTHR42912:SF95">
    <property type="entry name" value="METHYLTRANSFERASE TYPE 11 DOMAIN-CONTAINING PROTEIN"/>
    <property type="match status" value="1"/>
</dbReference>
<feature type="compositionally biased region" description="Basic residues" evidence="1">
    <location>
        <begin position="1"/>
        <end position="11"/>
    </location>
</feature>
<dbReference type="EMBL" id="JACCBE010000001">
    <property type="protein sequence ID" value="NYD56595.1"/>
    <property type="molecule type" value="Genomic_DNA"/>
</dbReference>
<gene>
    <name evidence="3" type="ORF">BKA08_000833</name>
</gene>
<reference evidence="3 4" key="1">
    <citation type="submission" date="2020-07" db="EMBL/GenBank/DDBJ databases">
        <title>Sequencing the genomes of 1000 actinobacteria strains.</title>
        <authorList>
            <person name="Klenk H.-P."/>
        </authorList>
    </citation>
    <scope>NUCLEOTIDE SEQUENCE [LARGE SCALE GENOMIC DNA]</scope>
    <source>
        <strain evidence="3 4">DSM 18965</strain>
    </source>
</reference>
<dbReference type="InterPro" id="IPR013216">
    <property type="entry name" value="Methyltransf_11"/>
</dbReference>
<feature type="region of interest" description="Disordered" evidence="1">
    <location>
        <begin position="1"/>
        <end position="47"/>
    </location>
</feature>
<dbReference type="InterPro" id="IPR029063">
    <property type="entry name" value="SAM-dependent_MTases_sf"/>
</dbReference>
<keyword evidence="3" id="KW-0808">Transferase</keyword>
<dbReference type="PANTHER" id="PTHR42912">
    <property type="entry name" value="METHYLTRANSFERASE"/>
    <property type="match status" value="1"/>
</dbReference>
<sequence length="270" mass="29337">MGRPARHPRRDRRADPDPRRPGPALSTTPGPPATPGLPEGTRPSPNIWHHTDTYEVENHAFDPDGLVEAAIERLGGWAGRDVLDLGCGTGFHLGRLARTAASVTGVEPHPDLRAIATRRTRRTAGVTVLGGTAQALPLPDASIDVVHARWAYFFGPGCEPGLAELARVARPGAAAYVIDNDASRSTFGAWFARGFPEHPAPEVKREFWAAHGWRREPVLTRWSFDSPADLEAVVRIELPGPAAEQALAEHRAAGGGTEVEYAVDVWWRRF</sequence>
<organism evidence="3 4">
    <name type="scientific">Nocardioides marinisabuli</name>
    <dbReference type="NCBI Taxonomy" id="419476"/>
    <lineage>
        <taxon>Bacteria</taxon>
        <taxon>Bacillati</taxon>
        <taxon>Actinomycetota</taxon>
        <taxon>Actinomycetes</taxon>
        <taxon>Propionibacteriales</taxon>
        <taxon>Nocardioidaceae</taxon>
        <taxon>Nocardioides</taxon>
    </lineage>
</organism>
<keyword evidence="3" id="KW-0489">Methyltransferase</keyword>
<proteinExistence type="predicted"/>
<accession>A0A7Y9EZ12</accession>
<feature type="domain" description="Methyltransferase type 11" evidence="2">
    <location>
        <begin position="83"/>
        <end position="175"/>
    </location>
</feature>
<dbReference type="InterPro" id="IPR050508">
    <property type="entry name" value="Methyltransf_Superfamily"/>
</dbReference>
<evidence type="ECO:0000256" key="1">
    <source>
        <dbReference type="SAM" id="MobiDB-lite"/>
    </source>
</evidence>
<dbReference type="AlphaFoldDB" id="A0A7Y9EZ12"/>
<keyword evidence="4" id="KW-1185">Reference proteome</keyword>
<evidence type="ECO:0000313" key="4">
    <source>
        <dbReference type="Proteomes" id="UP000516957"/>
    </source>
</evidence>
<dbReference type="Proteomes" id="UP000516957">
    <property type="component" value="Unassembled WGS sequence"/>
</dbReference>
<dbReference type="RefSeq" id="WP_258017108.1">
    <property type="nucleotide sequence ID" value="NZ_CP059163.1"/>
</dbReference>
<dbReference type="GO" id="GO:0032259">
    <property type="term" value="P:methylation"/>
    <property type="evidence" value="ECO:0007669"/>
    <property type="project" value="UniProtKB-KW"/>
</dbReference>
<comment type="caution">
    <text evidence="3">The sequence shown here is derived from an EMBL/GenBank/DDBJ whole genome shotgun (WGS) entry which is preliminary data.</text>
</comment>
<dbReference type="Pfam" id="PF08241">
    <property type="entry name" value="Methyltransf_11"/>
    <property type="match status" value="1"/>
</dbReference>
<dbReference type="GO" id="GO:0008757">
    <property type="term" value="F:S-adenosylmethionine-dependent methyltransferase activity"/>
    <property type="evidence" value="ECO:0007669"/>
    <property type="project" value="InterPro"/>
</dbReference>